<evidence type="ECO:0000313" key="7">
    <source>
        <dbReference type="EMBL" id="MDF0593960.1"/>
    </source>
</evidence>
<dbReference type="InterPro" id="IPR017900">
    <property type="entry name" value="4Fe4S_Fe_S_CS"/>
</dbReference>
<keyword evidence="8" id="KW-1185">Reference proteome</keyword>
<dbReference type="PANTHER" id="PTHR36923:SF3">
    <property type="entry name" value="FERREDOXIN"/>
    <property type="match status" value="1"/>
</dbReference>
<protein>
    <submittedName>
        <fullName evidence="7">Ferredoxin</fullName>
    </submittedName>
</protein>
<comment type="caution">
    <text evidence="7">The sequence shown here is derived from an EMBL/GenBank/DDBJ whole genome shotgun (WGS) entry which is preliminary data.</text>
</comment>
<dbReference type="PANTHER" id="PTHR36923">
    <property type="entry name" value="FERREDOXIN"/>
    <property type="match status" value="1"/>
</dbReference>
<keyword evidence="3" id="KW-0249">Electron transport</keyword>
<evidence type="ECO:0000256" key="5">
    <source>
        <dbReference type="ARBA" id="ARBA00023014"/>
    </source>
</evidence>
<evidence type="ECO:0000313" key="8">
    <source>
        <dbReference type="Proteomes" id="UP001215956"/>
    </source>
</evidence>
<keyword evidence="4" id="KW-0408">Iron</keyword>
<evidence type="ECO:0000256" key="4">
    <source>
        <dbReference type="ARBA" id="ARBA00023004"/>
    </source>
</evidence>
<reference evidence="7 8" key="1">
    <citation type="submission" date="2023-03" db="EMBL/GenBank/DDBJ databases">
        <title>Whole genome sequencing of Methanotrichaceae archaeon M04Ac.</title>
        <authorList>
            <person name="Khomyakova M.A."/>
            <person name="Merkel A.Y."/>
            <person name="Slobodkin A.I."/>
        </authorList>
    </citation>
    <scope>NUCLEOTIDE SEQUENCE [LARGE SCALE GENOMIC DNA]</scope>
    <source>
        <strain evidence="7 8">M04Ac</strain>
    </source>
</reference>
<organism evidence="7 8">
    <name type="scientific">Candidatus Methanocrinis alkalitolerans</name>
    <dbReference type="NCBI Taxonomy" id="3033395"/>
    <lineage>
        <taxon>Archaea</taxon>
        <taxon>Methanobacteriati</taxon>
        <taxon>Methanobacteriota</taxon>
        <taxon>Stenosarchaea group</taxon>
        <taxon>Methanomicrobia</taxon>
        <taxon>Methanotrichales</taxon>
        <taxon>Methanotrichaceae</taxon>
        <taxon>Methanocrinis</taxon>
    </lineage>
</organism>
<evidence type="ECO:0000256" key="2">
    <source>
        <dbReference type="ARBA" id="ARBA00022723"/>
    </source>
</evidence>
<accession>A0ABT5XGV9</accession>
<dbReference type="Proteomes" id="UP001215956">
    <property type="component" value="Unassembled WGS sequence"/>
</dbReference>
<name>A0ABT5XGV9_9EURY</name>
<feature type="domain" description="4Fe-4S ferredoxin-type" evidence="6">
    <location>
        <begin position="2"/>
        <end position="31"/>
    </location>
</feature>
<keyword evidence="2" id="KW-0479">Metal-binding</keyword>
<proteinExistence type="predicted"/>
<evidence type="ECO:0000256" key="3">
    <source>
        <dbReference type="ARBA" id="ARBA00022982"/>
    </source>
</evidence>
<gene>
    <name evidence="7" type="ORF">P0O24_10245</name>
</gene>
<dbReference type="Pfam" id="PF13459">
    <property type="entry name" value="Fer4_15"/>
    <property type="match status" value="1"/>
</dbReference>
<dbReference type="PROSITE" id="PS00198">
    <property type="entry name" value="4FE4S_FER_1"/>
    <property type="match status" value="1"/>
</dbReference>
<keyword evidence="1" id="KW-0813">Transport</keyword>
<dbReference type="InterPro" id="IPR017896">
    <property type="entry name" value="4Fe4S_Fe-S-bd"/>
</dbReference>
<keyword evidence="5" id="KW-0411">Iron-sulfur</keyword>
<dbReference type="EMBL" id="JARFPL010000037">
    <property type="protein sequence ID" value="MDF0593960.1"/>
    <property type="molecule type" value="Genomic_DNA"/>
</dbReference>
<dbReference type="InterPro" id="IPR051269">
    <property type="entry name" value="Fe-S_cluster_ET"/>
</dbReference>
<dbReference type="RefSeq" id="WP_316969660.1">
    <property type="nucleotide sequence ID" value="NZ_JARFPL010000037.1"/>
</dbReference>
<dbReference type="SUPFAM" id="SSF54862">
    <property type="entry name" value="4Fe-4S ferredoxins"/>
    <property type="match status" value="1"/>
</dbReference>
<evidence type="ECO:0000259" key="6">
    <source>
        <dbReference type="PROSITE" id="PS51379"/>
    </source>
</evidence>
<dbReference type="Gene3D" id="3.30.70.20">
    <property type="match status" value="1"/>
</dbReference>
<evidence type="ECO:0000256" key="1">
    <source>
        <dbReference type="ARBA" id="ARBA00022448"/>
    </source>
</evidence>
<sequence length="81" mass="8680">MIIVTVDRGGCISCSQCWGSCPEFFIEDPDDGLSSIKENYRIAGKPDEGSAPDQLEGCLRGAEEACPADVIRVSPVQPSFD</sequence>
<dbReference type="PROSITE" id="PS51379">
    <property type="entry name" value="4FE4S_FER_2"/>
    <property type="match status" value="1"/>
</dbReference>